<reference evidence="11 12" key="1">
    <citation type="submission" date="2016-12" db="EMBL/GenBank/DDBJ databases">
        <authorList>
            <person name="Gulvik C.A."/>
        </authorList>
    </citation>
    <scope>NUCLEOTIDE SEQUENCE [LARGE SCALE GENOMIC DNA]</scope>
    <source>
        <strain evidence="10 12">12-5202</strain>
        <strain evidence="9 11">12-5291</strain>
    </source>
</reference>
<dbReference type="InterPro" id="IPR028362">
    <property type="entry name" value="AlgI"/>
</dbReference>
<name>A0AB36JR73_9STRE</name>
<dbReference type="InterPro" id="IPR024194">
    <property type="entry name" value="Ac/AlaTfrase_AlgI/DltB"/>
</dbReference>
<keyword evidence="5 8" id="KW-1133">Transmembrane helix</keyword>
<dbReference type="RefSeq" id="WP_076996453.1">
    <property type="nucleotide sequence ID" value="NZ_MSPR01000014.1"/>
</dbReference>
<evidence type="ECO:0000313" key="10">
    <source>
        <dbReference type="EMBL" id="ONK27800.1"/>
    </source>
</evidence>
<dbReference type="AlphaFoldDB" id="A0AB36JR73"/>
<dbReference type="InterPro" id="IPR004299">
    <property type="entry name" value="MBOAT_fam"/>
</dbReference>
<sequence>MLFTTQVFLFVFFPFSILGYSIIKGVCSIDGLRFLFKKLSLDKLFLIGCSVVFYMWSSFDNVFRLLFYIVVVYVIGLWIATVRGKGLYLNLYQSPTLQKRVYLSLFPLGIGILLVTFPLIYFNYSNFLIQCWNSLFGEQLPSKSLLAPLGISFITFSSISYLTDIYRGQATAGSFFDCLLYLTFFPKVISGPIVLWRDFQGQIGQSRFSLTRMTEGVNRIMIGFAKKVILADTFGACLAQISIQSMDQLTAFGTLILYMLQIYYDFAGYSDIAIGLAKLFGFEFKENFNFPYRSVSISEFWRRWHISLGTWFKEYIYISLGGSRKGQQKTLRNLAIVFAVTGLWHGAGWNYILWGGIHAFFVVVERLVHHHKYYQNIPVALKYMATMGIILFSWQLFRFQHLADVGTVVGAILGKGTGQPIFYTWQYYYDAKMLFLATVGIIGATLLGSQKVKSWYGNVSSTAVGYFLQEVILLAIFIVAILFMVNSTYSPFIYFQY</sequence>
<evidence type="ECO:0000256" key="3">
    <source>
        <dbReference type="ARBA" id="ARBA00022475"/>
    </source>
</evidence>
<keyword evidence="4 8" id="KW-0812">Transmembrane</keyword>
<feature type="transmembrane region" description="Helical" evidence="8">
    <location>
        <begin position="144"/>
        <end position="162"/>
    </location>
</feature>
<dbReference type="GO" id="GO:0005886">
    <property type="term" value="C:plasma membrane"/>
    <property type="evidence" value="ECO:0007669"/>
    <property type="project" value="UniProtKB-SubCell"/>
</dbReference>
<keyword evidence="7" id="KW-0808">Transferase</keyword>
<dbReference type="Pfam" id="PF03062">
    <property type="entry name" value="MBOAT"/>
    <property type="match status" value="1"/>
</dbReference>
<feature type="transmembrane region" description="Helical" evidence="8">
    <location>
        <begin position="62"/>
        <end position="80"/>
    </location>
</feature>
<dbReference type="EMBL" id="MSPR01000014">
    <property type="protein sequence ID" value="ONK27800.1"/>
    <property type="molecule type" value="Genomic_DNA"/>
</dbReference>
<evidence type="ECO:0000256" key="7">
    <source>
        <dbReference type="PIRNR" id="PIRNR016636"/>
    </source>
</evidence>
<feature type="transmembrane region" description="Helical" evidence="8">
    <location>
        <begin position="380"/>
        <end position="397"/>
    </location>
</feature>
<comment type="similarity">
    <text evidence="2 7">Belongs to the membrane-bound acyltransferase family.</text>
</comment>
<dbReference type="PANTHER" id="PTHR13285:SF18">
    <property type="entry name" value="PROTEIN-CYSTEINE N-PALMITOYLTRANSFERASE RASP"/>
    <property type="match status" value="1"/>
</dbReference>
<feature type="transmembrane region" description="Helical" evidence="8">
    <location>
        <begin position="6"/>
        <end position="27"/>
    </location>
</feature>
<comment type="caution">
    <text evidence="9">The sequence shown here is derived from an EMBL/GenBank/DDBJ whole genome shotgun (WGS) entry which is preliminary data.</text>
</comment>
<dbReference type="Proteomes" id="UP000188600">
    <property type="component" value="Unassembled WGS sequence"/>
</dbReference>
<keyword evidence="3 7" id="KW-1003">Cell membrane</keyword>
<evidence type="ECO:0000313" key="11">
    <source>
        <dbReference type="Proteomes" id="UP000188600"/>
    </source>
</evidence>
<dbReference type="GO" id="GO:0042121">
    <property type="term" value="P:alginic acid biosynthetic process"/>
    <property type="evidence" value="ECO:0007669"/>
    <property type="project" value="InterPro"/>
</dbReference>
<evidence type="ECO:0000256" key="8">
    <source>
        <dbReference type="SAM" id="Phobius"/>
    </source>
</evidence>
<evidence type="ECO:0000256" key="5">
    <source>
        <dbReference type="ARBA" id="ARBA00022989"/>
    </source>
</evidence>
<dbReference type="PIRSF" id="PIRSF500217">
    <property type="entry name" value="AlgI"/>
    <property type="match status" value="1"/>
</dbReference>
<protein>
    <recommendedName>
        <fullName evidence="13">MBOAT family protein</fullName>
    </recommendedName>
</protein>
<keyword evidence="6 7" id="KW-0472">Membrane</keyword>
<dbReference type="InterPro" id="IPR051085">
    <property type="entry name" value="MB_O-acyltransferase"/>
</dbReference>
<comment type="subcellular location">
    <subcellularLocation>
        <location evidence="1">Cell membrane</location>
        <topology evidence="1">Multi-pass membrane protein</topology>
    </subcellularLocation>
</comment>
<gene>
    <name evidence="10" type="ORF">BVE84_07590</name>
    <name evidence="9" type="ORF">BVE86_05600</name>
</gene>
<evidence type="ECO:0000256" key="2">
    <source>
        <dbReference type="ARBA" id="ARBA00010323"/>
    </source>
</evidence>
<feature type="transmembrane region" description="Helical" evidence="8">
    <location>
        <begin position="464"/>
        <end position="485"/>
    </location>
</feature>
<feature type="transmembrane region" description="Helical" evidence="8">
    <location>
        <begin position="101"/>
        <end position="124"/>
    </location>
</feature>
<keyword evidence="7" id="KW-0012">Acyltransferase</keyword>
<evidence type="ECO:0000313" key="9">
    <source>
        <dbReference type="EMBL" id="ONK27291.1"/>
    </source>
</evidence>
<keyword evidence="12" id="KW-1185">Reference proteome</keyword>
<evidence type="ECO:0000256" key="4">
    <source>
        <dbReference type="ARBA" id="ARBA00022692"/>
    </source>
</evidence>
<evidence type="ECO:0000256" key="6">
    <source>
        <dbReference type="ARBA" id="ARBA00023136"/>
    </source>
</evidence>
<dbReference type="Proteomes" id="UP000188946">
    <property type="component" value="Unassembled WGS sequence"/>
</dbReference>
<evidence type="ECO:0008006" key="13">
    <source>
        <dbReference type="Google" id="ProtNLM"/>
    </source>
</evidence>
<dbReference type="PANTHER" id="PTHR13285">
    <property type="entry name" value="ACYLTRANSFERASE"/>
    <property type="match status" value="1"/>
</dbReference>
<proteinExistence type="inferred from homology"/>
<feature type="transmembrane region" description="Helical" evidence="8">
    <location>
        <begin position="433"/>
        <end position="452"/>
    </location>
</feature>
<evidence type="ECO:0000313" key="12">
    <source>
        <dbReference type="Proteomes" id="UP000188946"/>
    </source>
</evidence>
<accession>A0AB36JR73</accession>
<organism evidence="9 11">
    <name type="scientific">Streptococcus azizii</name>
    <dbReference type="NCBI Taxonomy" id="1579424"/>
    <lineage>
        <taxon>Bacteria</taxon>
        <taxon>Bacillati</taxon>
        <taxon>Bacillota</taxon>
        <taxon>Bacilli</taxon>
        <taxon>Lactobacillales</taxon>
        <taxon>Streptococcaceae</taxon>
        <taxon>Streptococcus</taxon>
    </lineage>
</organism>
<dbReference type="PIRSF" id="PIRSF016636">
    <property type="entry name" value="AlgI_DltB"/>
    <property type="match status" value="1"/>
</dbReference>
<evidence type="ECO:0000256" key="1">
    <source>
        <dbReference type="ARBA" id="ARBA00004651"/>
    </source>
</evidence>
<dbReference type="EMBL" id="MSPT01000010">
    <property type="protein sequence ID" value="ONK27291.1"/>
    <property type="molecule type" value="Genomic_DNA"/>
</dbReference>
<dbReference type="GO" id="GO:0016746">
    <property type="term" value="F:acyltransferase activity"/>
    <property type="evidence" value="ECO:0007669"/>
    <property type="project" value="UniProtKB-KW"/>
</dbReference>